<evidence type="ECO:0000256" key="1">
    <source>
        <dbReference type="SAM" id="MobiDB-lite"/>
    </source>
</evidence>
<gene>
    <name evidence="2" type="ORF">BQ8482_110431</name>
</gene>
<evidence type="ECO:0000313" key="3">
    <source>
        <dbReference type="Proteomes" id="UP000245698"/>
    </source>
</evidence>
<protein>
    <submittedName>
        <fullName evidence="2">Uncharacterized protein</fullName>
    </submittedName>
</protein>
<name>A0A2P9ABM8_9HYPH</name>
<accession>A0A2P9ABM8</accession>
<evidence type="ECO:0000313" key="2">
    <source>
        <dbReference type="EMBL" id="SJM28501.1"/>
    </source>
</evidence>
<dbReference type="EMBL" id="FUIG01000013">
    <property type="protein sequence ID" value="SJM28501.1"/>
    <property type="molecule type" value="Genomic_DNA"/>
</dbReference>
<feature type="region of interest" description="Disordered" evidence="1">
    <location>
        <begin position="1"/>
        <end position="32"/>
    </location>
</feature>
<dbReference type="AlphaFoldDB" id="A0A2P9ABM8"/>
<reference evidence="3" key="1">
    <citation type="submission" date="2016-12" db="EMBL/GenBank/DDBJ databases">
        <authorList>
            <person name="Brunel B."/>
        </authorList>
    </citation>
    <scope>NUCLEOTIDE SEQUENCE [LARGE SCALE GENOMIC DNA]</scope>
</reference>
<sequence length="32" mass="3631">METANPGCVESKWEGKNGYSRQSQPKPDKHLK</sequence>
<proteinExistence type="predicted"/>
<organism evidence="2 3">
    <name type="scientific">Mesorhizobium delmotii</name>
    <dbReference type="NCBI Taxonomy" id="1631247"/>
    <lineage>
        <taxon>Bacteria</taxon>
        <taxon>Pseudomonadati</taxon>
        <taxon>Pseudomonadota</taxon>
        <taxon>Alphaproteobacteria</taxon>
        <taxon>Hyphomicrobiales</taxon>
        <taxon>Phyllobacteriaceae</taxon>
        <taxon>Mesorhizobium</taxon>
    </lineage>
</organism>
<dbReference type="Proteomes" id="UP000245698">
    <property type="component" value="Unassembled WGS sequence"/>
</dbReference>
<keyword evidence="3" id="KW-1185">Reference proteome</keyword>